<keyword evidence="1" id="KW-0547">Nucleotide-binding</keyword>
<dbReference type="SMART" id="SM00448">
    <property type="entry name" value="REC"/>
    <property type="match status" value="1"/>
</dbReference>
<dbReference type="Pfam" id="PF25601">
    <property type="entry name" value="AAA_lid_14"/>
    <property type="match status" value="1"/>
</dbReference>
<evidence type="ECO:0000313" key="9">
    <source>
        <dbReference type="EMBL" id="RUQ28154.1"/>
    </source>
</evidence>
<keyword evidence="4" id="KW-0238">DNA-binding</keyword>
<evidence type="ECO:0000256" key="3">
    <source>
        <dbReference type="ARBA" id="ARBA00023015"/>
    </source>
</evidence>
<dbReference type="SUPFAM" id="SSF46689">
    <property type="entry name" value="Homeodomain-like"/>
    <property type="match status" value="1"/>
</dbReference>
<dbReference type="InterPro" id="IPR003593">
    <property type="entry name" value="AAA+_ATPase"/>
</dbReference>
<dbReference type="InterPro" id="IPR025944">
    <property type="entry name" value="Sigma_54_int_dom_CS"/>
</dbReference>
<dbReference type="SUPFAM" id="SSF52540">
    <property type="entry name" value="P-loop containing nucleoside triphosphate hydrolases"/>
    <property type="match status" value="1"/>
</dbReference>
<dbReference type="PROSITE" id="PS00676">
    <property type="entry name" value="SIGMA54_INTERACT_2"/>
    <property type="match status" value="1"/>
</dbReference>
<evidence type="ECO:0000259" key="7">
    <source>
        <dbReference type="PROSITE" id="PS50045"/>
    </source>
</evidence>
<dbReference type="Gene3D" id="1.10.10.60">
    <property type="entry name" value="Homeodomain-like"/>
    <property type="match status" value="1"/>
</dbReference>
<dbReference type="InterPro" id="IPR009057">
    <property type="entry name" value="Homeodomain-like_sf"/>
</dbReference>
<dbReference type="Gene3D" id="3.40.50.300">
    <property type="entry name" value="P-loop containing nucleotide triphosphate hydrolases"/>
    <property type="match status" value="1"/>
</dbReference>
<dbReference type="PROSITE" id="PS00688">
    <property type="entry name" value="SIGMA54_INTERACT_3"/>
    <property type="match status" value="1"/>
</dbReference>
<dbReference type="InterPro" id="IPR058031">
    <property type="entry name" value="AAA_lid_NorR"/>
</dbReference>
<evidence type="ECO:0000256" key="5">
    <source>
        <dbReference type="ARBA" id="ARBA00023163"/>
    </source>
</evidence>
<dbReference type="SMART" id="SM00382">
    <property type="entry name" value="AAA"/>
    <property type="match status" value="1"/>
</dbReference>
<dbReference type="PROSITE" id="PS50045">
    <property type="entry name" value="SIGMA54_INTERACT_4"/>
    <property type="match status" value="1"/>
</dbReference>
<keyword evidence="3" id="KW-0805">Transcription regulation</keyword>
<protein>
    <submittedName>
        <fullName evidence="9">Sigma-54-dependent Fis family transcriptional regulator</fullName>
    </submittedName>
</protein>
<keyword evidence="6" id="KW-0597">Phosphoprotein</keyword>
<dbReference type="PROSITE" id="PS00675">
    <property type="entry name" value="SIGMA54_INTERACT_1"/>
    <property type="match status" value="1"/>
</dbReference>
<dbReference type="GO" id="GO:0000160">
    <property type="term" value="P:phosphorelay signal transduction system"/>
    <property type="evidence" value="ECO:0007669"/>
    <property type="project" value="InterPro"/>
</dbReference>
<dbReference type="Pfam" id="PF00158">
    <property type="entry name" value="Sigma54_activat"/>
    <property type="match status" value="1"/>
</dbReference>
<dbReference type="GO" id="GO:0043565">
    <property type="term" value="F:sequence-specific DNA binding"/>
    <property type="evidence" value="ECO:0007669"/>
    <property type="project" value="InterPro"/>
</dbReference>
<gene>
    <name evidence="9" type="ORF">ELQ35_13000</name>
</gene>
<dbReference type="AlphaFoldDB" id="A0A3S1B472"/>
<dbReference type="InterPro" id="IPR027417">
    <property type="entry name" value="P-loop_NTPase"/>
</dbReference>
<dbReference type="GO" id="GO:0005524">
    <property type="term" value="F:ATP binding"/>
    <property type="evidence" value="ECO:0007669"/>
    <property type="project" value="UniProtKB-KW"/>
</dbReference>
<feature type="domain" description="Response regulatory" evidence="8">
    <location>
        <begin position="4"/>
        <end position="118"/>
    </location>
</feature>
<dbReference type="InterPro" id="IPR025662">
    <property type="entry name" value="Sigma_54_int_dom_ATP-bd_1"/>
</dbReference>
<dbReference type="Pfam" id="PF00072">
    <property type="entry name" value="Response_reg"/>
    <property type="match status" value="1"/>
</dbReference>
<dbReference type="CDD" id="cd00009">
    <property type="entry name" value="AAA"/>
    <property type="match status" value="1"/>
</dbReference>
<evidence type="ECO:0000256" key="2">
    <source>
        <dbReference type="ARBA" id="ARBA00022840"/>
    </source>
</evidence>
<evidence type="ECO:0000259" key="8">
    <source>
        <dbReference type="PROSITE" id="PS50110"/>
    </source>
</evidence>
<organism evidence="9 10">
    <name type="scientific">Peribacillus cavernae</name>
    <dbReference type="NCBI Taxonomy" id="1674310"/>
    <lineage>
        <taxon>Bacteria</taxon>
        <taxon>Bacillati</taxon>
        <taxon>Bacillota</taxon>
        <taxon>Bacilli</taxon>
        <taxon>Bacillales</taxon>
        <taxon>Bacillaceae</taxon>
        <taxon>Peribacillus</taxon>
    </lineage>
</organism>
<dbReference type="InterPro" id="IPR025943">
    <property type="entry name" value="Sigma_54_int_dom_ATP-bd_2"/>
</dbReference>
<dbReference type="Pfam" id="PF02954">
    <property type="entry name" value="HTH_8"/>
    <property type="match status" value="1"/>
</dbReference>
<dbReference type="InterPro" id="IPR011006">
    <property type="entry name" value="CheY-like_superfamily"/>
</dbReference>
<dbReference type="EMBL" id="RYZZ01000017">
    <property type="protein sequence ID" value="RUQ28154.1"/>
    <property type="molecule type" value="Genomic_DNA"/>
</dbReference>
<evidence type="ECO:0000313" key="10">
    <source>
        <dbReference type="Proteomes" id="UP000267430"/>
    </source>
</evidence>
<feature type="modified residue" description="4-aspartylphosphate" evidence="6">
    <location>
        <position position="53"/>
    </location>
</feature>
<dbReference type="SUPFAM" id="SSF52172">
    <property type="entry name" value="CheY-like"/>
    <property type="match status" value="1"/>
</dbReference>
<dbReference type="PRINTS" id="PR01590">
    <property type="entry name" value="HTHFIS"/>
</dbReference>
<name>A0A3S1B472_9BACI</name>
<dbReference type="PROSITE" id="PS50110">
    <property type="entry name" value="RESPONSE_REGULATORY"/>
    <property type="match status" value="1"/>
</dbReference>
<evidence type="ECO:0000256" key="1">
    <source>
        <dbReference type="ARBA" id="ARBA00022741"/>
    </source>
</evidence>
<keyword evidence="2" id="KW-0067">ATP-binding</keyword>
<dbReference type="FunFam" id="3.40.50.300:FF:000006">
    <property type="entry name" value="DNA-binding transcriptional regulator NtrC"/>
    <property type="match status" value="1"/>
</dbReference>
<feature type="domain" description="Sigma-54 factor interaction" evidence="7">
    <location>
        <begin position="143"/>
        <end position="371"/>
    </location>
</feature>
<comment type="caution">
    <text evidence="9">The sequence shown here is derived from an EMBL/GenBank/DDBJ whole genome shotgun (WGS) entry which is preliminary data.</text>
</comment>
<evidence type="ECO:0000256" key="4">
    <source>
        <dbReference type="ARBA" id="ARBA00023125"/>
    </source>
</evidence>
<dbReference type="InterPro" id="IPR002197">
    <property type="entry name" value="HTH_Fis"/>
</dbReference>
<sequence length="456" mass="51824">MEKSILFVDDEIRLLRSLSLSFRKKGYHVTLAANGQEARRKMLENEVDLVFLDLNLPDANGLELLQEFSSLYHQKVFIIMTAYGEVESAVSAMKAGAFDYVVKPAKLDEIELIINRACTWLGMKQENLHLKERLKHMESTNGFISISPEMKHIYELIERVSSTDATVLLHGESGTGKSMIARMIHNLSGRNSGPFIAVNCAAIPEQLLESELFGYEKGAFTGATASRAGKFEAAHGGTIFLDEIGEVSISLQAKLLQAVQEKSFMRLGSNQLKQVDVRIISATNRNLKQMVQDGSFREDLYYRLNIVDMHMPPLRNRTDDLQLLIEEFLEKHRKKMKKNYRLSSQVMNILKSYEWPGNVRELQNAVERAVVLCKDEDLSIQDFPHEIQGFSQTNPVSGGLFAFDKTKTLPEQLEDIERQFILTAIEEHHGQIASAARELGVSRQRLFYKLNKFLEH</sequence>
<dbReference type="InterPro" id="IPR001789">
    <property type="entry name" value="Sig_transdc_resp-reg_receiver"/>
</dbReference>
<dbReference type="GO" id="GO:0006355">
    <property type="term" value="P:regulation of DNA-templated transcription"/>
    <property type="evidence" value="ECO:0007669"/>
    <property type="project" value="InterPro"/>
</dbReference>
<proteinExistence type="predicted"/>
<keyword evidence="5" id="KW-0804">Transcription</keyword>
<dbReference type="PANTHER" id="PTHR32071">
    <property type="entry name" value="TRANSCRIPTIONAL REGULATORY PROTEIN"/>
    <property type="match status" value="1"/>
</dbReference>
<keyword evidence="10" id="KW-1185">Reference proteome</keyword>
<dbReference type="InterPro" id="IPR002078">
    <property type="entry name" value="Sigma_54_int"/>
</dbReference>
<dbReference type="Proteomes" id="UP000267430">
    <property type="component" value="Unassembled WGS sequence"/>
</dbReference>
<dbReference type="RefSeq" id="WP_126865261.1">
    <property type="nucleotide sequence ID" value="NZ_JAUSTX010000002.1"/>
</dbReference>
<dbReference type="Gene3D" id="3.40.50.2300">
    <property type="match status" value="1"/>
</dbReference>
<dbReference type="OrthoDB" id="9771372at2"/>
<dbReference type="Gene3D" id="1.10.8.60">
    <property type="match status" value="1"/>
</dbReference>
<accession>A0A3S1B472</accession>
<evidence type="ECO:0000256" key="6">
    <source>
        <dbReference type="PROSITE-ProRule" id="PRU00169"/>
    </source>
</evidence>
<reference evidence="9 10" key="1">
    <citation type="submission" date="2018-12" db="EMBL/GenBank/DDBJ databases">
        <title>Bacillus chawlae sp. nov., Bacillus glennii sp. nov., and Bacillus saganii sp. nov. Isolated from the Vehicle Assembly Building at Kennedy Space Center where the Viking Spacecraft were Assembled.</title>
        <authorList>
            <person name="Seuylemezian A."/>
            <person name="Vaishampayan P."/>
        </authorList>
    </citation>
    <scope>NUCLEOTIDE SEQUENCE [LARGE SCALE GENOMIC DNA]</scope>
    <source>
        <strain evidence="9 10">L5</strain>
    </source>
</reference>